<proteinExistence type="predicted"/>
<dbReference type="InterPro" id="IPR051603">
    <property type="entry name" value="Zinc-ADH_QOR/CCCR"/>
</dbReference>
<evidence type="ECO:0000259" key="2">
    <source>
        <dbReference type="Pfam" id="PF08240"/>
    </source>
</evidence>
<evidence type="ECO:0000256" key="1">
    <source>
        <dbReference type="ARBA" id="ARBA00022857"/>
    </source>
</evidence>
<accession>A0A6B0Y2Q4</accession>
<dbReference type="InterPro" id="IPR011032">
    <property type="entry name" value="GroES-like_sf"/>
</dbReference>
<dbReference type="PANTHER" id="PTHR44154">
    <property type="entry name" value="QUINONE OXIDOREDUCTASE"/>
    <property type="match status" value="1"/>
</dbReference>
<keyword evidence="1" id="KW-0521">NADP</keyword>
<gene>
    <name evidence="3" type="ORF">F4Y60_09780</name>
</gene>
<dbReference type="Pfam" id="PF08240">
    <property type="entry name" value="ADH_N"/>
    <property type="match status" value="1"/>
</dbReference>
<sequence>MKALGYSERGPVSAPNSVVEFDADMPAPGARDLLVEVRGVSVNPVDVKVRANRPPEGIRILGFDAAGVVKEVGADVTTFKPGDEVFYAGEFTRPGSNAEFQAVDERLVGRKPSSLSFSEAAGMPLTSITAWEMLFDSFGIK</sequence>
<evidence type="ECO:0000313" key="3">
    <source>
        <dbReference type="EMBL" id="MXY34357.1"/>
    </source>
</evidence>
<name>A0A6B0Y2Q4_9RHOB</name>
<dbReference type="AlphaFoldDB" id="A0A6B0Y2Q4"/>
<comment type="caution">
    <text evidence="3">The sequence shown here is derived from an EMBL/GenBank/DDBJ whole genome shotgun (WGS) entry which is preliminary data.</text>
</comment>
<dbReference type="InterPro" id="IPR013154">
    <property type="entry name" value="ADH-like_N"/>
</dbReference>
<dbReference type="PANTHER" id="PTHR44154:SF1">
    <property type="entry name" value="QUINONE OXIDOREDUCTASE"/>
    <property type="match status" value="1"/>
</dbReference>
<dbReference type="Gene3D" id="3.90.180.10">
    <property type="entry name" value="Medium-chain alcohol dehydrogenases, catalytic domain"/>
    <property type="match status" value="1"/>
</dbReference>
<protein>
    <submittedName>
        <fullName evidence="3">Alcohol dehydrogenase catalytic domain-containing protein</fullName>
    </submittedName>
</protein>
<feature type="non-terminal residue" evidence="3">
    <location>
        <position position="141"/>
    </location>
</feature>
<dbReference type="SUPFAM" id="SSF50129">
    <property type="entry name" value="GroES-like"/>
    <property type="match status" value="1"/>
</dbReference>
<dbReference type="Gene3D" id="3.40.50.720">
    <property type="entry name" value="NAD(P)-binding Rossmann-like Domain"/>
    <property type="match status" value="1"/>
</dbReference>
<dbReference type="EMBL" id="VXRY01000389">
    <property type="protein sequence ID" value="MXY34357.1"/>
    <property type="molecule type" value="Genomic_DNA"/>
</dbReference>
<reference evidence="3" key="1">
    <citation type="submission" date="2019-09" db="EMBL/GenBank/DDBJ databases">
        <title>Characterisation of the sponge microbiome using genome-centric metagenomics.</title>
        <authorList>
            <person name="Engelberts J.P."/>
            <person name="Robbins S.J."/>
            <person name="De Goeij J.M."/>
            <person name="Aranda M."/>
            <person name="Bell S.C."/>
            <person name="Webster N.S."/>
        </authorList>
    </citation>
    <scope>NUCLEOTIDE SEQUENCE</scope>
    <source>
        <strain evidence="3">SB0664_bin_43</strain>
    </source>
</reference>
<organism evidence="3">
    <name type="scientific">Boseongicola sp. SB0664_bin_43</name>
    <dbReference type="NCBI Taxonomy" id="2604844"/>
    <lineage>
        <taxon>Bacteria</taxon>
        <taxon>Pseudomonadati</taxon>
        <taxon>Pseudomonadota</taxon>
        <taxon>Alphaproteobacteria</taxon>
        <taxon>Rhodobacterales</taxon>
        <taxon>Paracoccaceae</taxon>
        <taxon>Boseongicola</taxon>
    </lineage>
</organism>
<feature type="domain" description="Alcohol dehydrogenase-like N-terminal" evidence="2">
    <location>
        <begin position="30"/>
        <end position="86"/>
    </location>
</feature>